<evidence type="ECO:0000256" key="6">
    <source>
        <dbReference type="ARBA" id="ARBA00022723"/>
    </source>
</evidence>
<dbReference type="PANTHER" id="PTHR30040:SF2">
    <property type="entry name" value="FAD:PROTEIN FMN TRANSFERASE"/>
    <property type="match status" value="1"/>
</dbReference>
<evidence type="ECO:0000256" key="2">
    <source>
        <dbReference type="ARBA" id="ARBA00011955"/>
    </source>
</evidence>
<evidence type="ECO:0000256" key="7">
    <source>
        <dbReference type="ARBA" id="ARBA00022827"/>
    </source>
</evidence>
<evidence type="ECO:0000256" key="1">
    <source>
        <dbReference type="ARBA" id="ARBA00001946"/>
    </source>
</evidence>
<evidence type="ECO:0000313" key="11">
    <source>
        <dbReference type="EMBL" id="MBL0704336.1"/>
    </source>
</evidence>
<evidence type="ECO:0000256" key="9">
    <source>
        <dbReference type="ARBA" id="ARBA00031306"/>
    </source>
</evidence>
<dbReference type="GO" id="GO:0016740">
    <property type="term" value="F:transferase activity"/>
    <property type="evidence" value="ECO:0007669"/>
    <property type="project" value="UniProtKB-KW"/>
</dbReference>
<keyword evidence="5 11" id="KW-0808">Transferase</keyword>
<sequence length="311" mass="31937">MLEVGGAQSAAAPSPGPAAVDFSAFTCECRLVVTDPRVLGPARARLTSFLERVDEAASRFRPDSEITRLQRTGGGEVSPLLARLLGASLDVAERSGGTVVPTLGADLARLGFGPGQAPAASGSTPVPAASWRRIHLEGSTVRLPPGVVLDLGASAKAAAADMAAKDLHEAFGTSVLVSLGGDIATAGADPWEVRVQDLPGDPATQVSLTGGWALATSSTQKRRSGLGSAGAHHILDPWTSLPAPAHLRTVSVAAPDCLSANMASTAAVVLGGGATAWLRKLGFPARLVRADGDVLELNGWPTEREDLRWTR</sequence>
<comment type="caution">
    <text evidence="11">The sequence shown here is derived from an EMBL/GenBank/DDBJ whole genome shotgun (WGS) entry which is preliminary data.</text>
</comment>
<comment type="cofactor">
    <cofactor evidence="1">
        <name>Mg(2+)</name>
        <dbReference type="ChEBI" id="CHEBI:18420"/>
    </cofactor>
</comment>
<protein>
    <recommendedName>
        <fullName evidence="3">FAD:protein FMN transferase</fullName>
        <ecNumber evidence="2">2.7.1.180</ecNumber>
    </recommendedName>
    <alternativeName>
        <fullName evidence="9">Flavin transferase</fullName>
    </alternativeName>
</protein>
<keyword evidence="4" id="KW-0285">Flavoprotein</keyword>
<dbReference type="EC" id="2.7.1.180" evidence="2"/>
<proteinExistence type="predicted"/>
<dbReference type="Pfam" id="PF02424">
    <property type="entry name" value="ApbE"/>
    <property type="match status" value="1"/>
</dbReference>
<dbReference type="RefSeq" id="WP_201896873.1">
    <property type="nucleotide sequence ID" value="NZ_BNCM01000005.1"/>
</dbReference>
<dbReference type="PANTHER" id="PTHR30040">
    <property type="entry name" value="THIAMINE BIOSYNTHESIS LIPOPROTEIN APBE"/>
    <property type="match status" value="1"/>
</dbReference>
<name>A0ABS1K202_9MICC</name>
<keyword evidence="12" id="KW-1185">Reference proteome</keyword>
<accession>A0ABS1K202</accession>
<dbReference type="EMBL" id="JAERRC010000010">
    <property type="protein sequence ID" value="MBL0704336.1"/>
    <property type="molecule type" value="Genomic_DNA"/>
</dbReference>
<keyword evidence="7" id="KW-0274">FAD</keyword>
<keyword evidence="6" id="KW-0479">Metal-binding</keyword>
<dbReference type="InterPro" id="IPR003374">
    <property type="entry name" value="ApbE-like_sf"/>
</dbReference>
<evidence type="ECO:0000313" key="12">
    <source>
        <dbReference type="Proteomes" id="UP000639051"/>
    </source>
</evidence>
<evidence type="ECO:0000256" key="3">
    <source>
        <dbReference type="ARBA" id="ARBA00016337"/>
    </source>
</evidence>
<dbReference type="SUPFAM" id="SSF143631">
    <property type="entry name" value="ApbE-like"/>
    <property type="match status" value="1"/>
</dbReference>
<evidence type="ECO:0000256" key="5">
    <source>
        <dbReference type="ARBA" id="ARBA00022679"/>
    </source>
</evidence>
<reference evidence="11 12" key="1">
    <citation type="submission" date="2021-01" db="EMBL/GenBank/DDBJ databases">
        <title>Genome public.</title>
        <authorList>
            <person name="Liu C."/>
            <person name="Sun Q."/>
        </authorList>
    </citation>
    <scope>NUCLEOTIDE SEQUENCE [LARGE SCALE GENOMIC DNA]</scope>
    <source>
        <strain evidence="11 12">JC656</strain>
    </source>
</reference>
<keyword evidence="8" id="KW-0460">Magnesium</keyword>
<dbReference type="InterPro" id="IPR024932">
    <property type="entry name" value="ApbE"/>
</dbReference>
<gene>
    <name evidence="11" type="ORF">JJE72_02315</name>
</gene>
<dbReference type="Gene3D" id="3.10.520.10">
    <property type="entry name" value="ApbE-like domains"/>
    <property type="match status" value="1"/>
</dbReference>
<organism evidence="11 12">
    <name type="scientific">Sinomonas cellulolyticus</name>
    <dbReference type="NCBI Taxonomy" id="2801916"/>
    <lineage>
        <taxon>Bacteria</taxon>
        <taxon>Bacillati</taxon>
        <taxon>Actinomycetota</taxon>
        <taxon>Actinomycetes</taxon>
        <taxon>Micrococcales</taxon>
        <taxon>Micrococcaceae</taxon>
        <taxon>Sinomonas</taxon>
    </lineage>
</organism>
<evidence type="ECO:0000256" key="4">
    <source>
        <dbReference type="ARBA" id="ARBA00022630"/>
    </source>
</evidence>
<evidence type="ECO:0000256" key="10">
    <source>
        <dbReference type="ARBA" id="ARBA00048540"/>
    </source>
</evidence>
<comment type="catalytic activity">
    <reaction evidence="10">
        <text>L-threonyl-[protein] + FAD = FMN-L-threonyl-[protein] + AMP + H(+)</text>
        <dbReference type="Rhea" id="RHEA:36847"/>
        <dbReference type="Rhea" id="RHEA-COMP:11060"/>
        <dbReference type="Rhea" id="RHEA-COMP:11061"/>
        <dbReference type="ChEBI" id="CHEBI:15378"/>
        <dbReference type="ChEBI" id="CHEBI:30013"/>
        <dbReference type="ChEBI" id="CHEBI:57692"/>
        <dbReference type="ChEBI" id="CHEBI:74257"/>
        <dbReference type="ChEBI" id="CHEBI:456215"/>
        <dbReference type="EC" id="2.7.1.180"/>
    </reaction>
</comment>
<evidence type="ECO:0000256" key="8">
    <source>
        <dbReference type="ARBA" id="ARBA00022842"/>
    </source>
</evidence>
<dbReference type="Proteomes" id="UP000639051">
    <property type="component" value="Unassembled WGS sequence"/>
</dbReference>